<feature type="compositionally biased region" description="Polar residues" evidence="3">
    <location>
        <begin position="50"/>
        <end position="62"/>
    </location>
</feature>
<dbReference type="SMART" id="SM00955">
    <property type="entry name" value="RNB"/>
    <property type="match status" value="1"/>
</dbReference>
<feature type="region of interest" description="Disordered" evidence="3">
    <location>
        <begin position="1"/>
        <end position="69"/>
    </location>
</feature>
<keyword evidence="5" id="KW-1185">Reference proteome</keyword>
<dbReference type="GO" id="GO:0000175">
    <property type="term" value="F:3'-5'-RNA exonuclease activity"/>
    <property type="evidence" value="ECO:0007669"/>
    <property type="project" value="TreeGrafter"/>
</dbReference>
<name>A0A915DEC5_9BILA</name>
<dbReference type="WBParaSite" id="jg18693">
    <property type="protein sequence ID" value="jg18693"/>
    <property type="gene ID" value="jg18693"/>
</dbReference>
<dbReference type="Pfam" id="PF00773">
    <property type="entry name" value="RNB"/>
    <property type="match status" value="1"/>
</dbReference>
<dbReference type="GO" id="GO:0000932">
    <property type="term" value="C:P-body"/>
    <property type="evidence" value="ECO:0007669"/>
    <property type="project" value="TreeGrafter"/>
</dbReference>
<evidence type="ECO:0000256" key="2">
    <source>
        <dbReference type="RuleBase" id="RU003901"/>
    </source>
</evidence>
<sequence length="982" mass="110172">MSENRASSSFDKMSAKDEKLSENDGQQNRKPVPDVCLGRISVDDLLGGATSPSVETLTQNPGRRSGADNAFHRLGLDEVASFPSGFPSLTRRPDYQPQPNFLQPEIFMAAMAAAQQVVNEQSMRNSPEGSNSYVCSKCTYSSASDLLSLGPNNTSPRQNFAKNAFSPRPALPHDKKIRYSGVHGAAFSNIGMSPPSVNYSPQQSVQKIRKPFFSPYITQVAADRGLKSGTYIKGTLRINQRNFEEAYVDNPETKPKGSEQQDVMIIGVHDRNRALHGDVVILRLKERNEWCPQTQFSREPLQKSICTDSISNDGRYPREVMLKLAFEMDPTGRSLVRSKSTKIKETQSTGVSSTLPKTAIQKNPTAPVQRLYSSGQQAGHRRSNYRLLSDLPDDDWGMPDVCLQKTAEVVYIAEQKNSRSAVGLLKVMADGNRNWALFSPNDSRMPRMMIPYIFVASIAEWQATAQFARGLLIANSVDTREFPMAAIKSLPFDKSNGWKIDDMEVKYRKDFRSYTIFTIDPLTARDLDDALHVKRLADCDGKGNPGWEMNTELDSWACSRGNTVYLVHTAIPMLPNILCEDLCSLNPDVERLTFSVVWKLNEKAGIVDEWFGRSIIKSCAKLAYEHAQEIIDDSEKRYEEDGFPKFRMEKRSKTLSKQLSTSTRSLKFSRTAEWKAELFVWIILSLEKREAANHLAFPKIALLRRHRSPKPKTLREVVEMCNTLSYPIVGDCGKTIASSLLKYSMDPALKDTVHPVLVNMIMKSMQLAEYFCTGAVRGESDWHHYALHIDQYTHFTSPIRRYPDVIVHRFQANRRIAQNCNDKKWSAKFVYETNAEMFFGLLVKKLGSLDLLGVVVGVLDSAFDVLLVKYGIIKQLKLGRDPRYVDGLPPALVLHWDSSVGATDEFREAETSPSTREYRSGTNAVVEQTLRIMSIVRVVLTPAADPPKYNAVIVPSPDKKPLTFEDMAAYIASDDGLSGNLA</sequence>
<dbReference type="SUPFAM" id="SSF50249">
    <property type="entry name" value="Nucleic acid-binding proteins"/>
    <property type="match status" value="2"/>
</dbReference>
<dbReference type="GO" id="GO:0003723">
    <property type="term" value="F:RNA binding"/>
    <property type="evidence" value="ECO:0007669"/>
    <property type="project" value="InterPro"/>
</dbReference>
<dbReference type="InterPro" id="IPR022966">
    <property type="entry name" value="RNase_II/R_CS"/>
</dbReference>
<dbReference type="PANTHER" id="PTHR23355:SF9">
    <property type="entry name" value="DIS3-LIKE EXONUCLEASE 2"/>
    <property type="match status" value="1"/>
</dbReference>
<dbReference type="Pfam" id="PF17216">
    <property type="entry name" value="Rrp44_CSD1"/>
    <property type="match status" value="1"/>
</dbReference>
<evidence type="ECO:0000313" key="5">
    <source>
        <dbReference type="Proteomes" id="UP000887574"/>
    </source>
</evidence>
<evidence type="ECO:0000259" key="4">
    <source>
        <dbReference type="SMART" id="SM00955"/>
    </source>
</evidence>
<dbReference type="InterPro" id="IPR001900">
    <property type="entry name" value="RNase_II/R"/>
</dbReference>
<dbReference type="InterPro" id="IPR050180">
    <property type="entry name" value="RNR_Ribonuclease"/>
</dbReference>
<comment type="similarity">
    <text evidence="1 2">Belongs to the RNR ribonuclease family.</text>
</comment>
<dbReference type="AlphaFoldDB" id="A0A915DEC5"/>
<dbReference type="Gene3D" id="2.40.50.700">
    <property type="match status" value="1"/>
</dbReference>
<dbReference type="Gene3D" id="2.40.50.690">
    <property type="match status" value="1"/>
</dbReference>
<organism evidence="5 6">
    <name type="scientific">Ditylenchus dipsaci</name>
    <dbReference type="NCBI Taxonomy" id="166011"/>
    <lineage>
        <taxon>Eukaryota</taxon>
        <taxon>Metazoa</taxon>
        <taxon>Ecdysozoa</taxon>
        <taxon>Nematoda</taxon>
        <taxon>Chromadorea</taxon>
        <taxon>Rhabditida</taxon>
        <taxon>Tylenchina</taxon>
        <taxon>Tylenchomorpha</taxon>
        <taxon>Sphaerularioidea</taxon>
        <taxon>Anguinidae</taxon>
        <taxon>Anguininae</taxon>
        <taxon>Ditylenchus</taxon>
    </lineage>
</organism>
<protein>
    <submittedName>
        <fullName evidence="6">Ribonuclease II/R domain-containing protein</fullName>
    </submittedName>
</protein>
<evidence type="ECO:0000256" key="1">
    <source>
        <dbReference type="ARBA" id="ARBA00005785"/>
    </source>
</evidence>
<proteinExistence type="inferred from homology"/>
<reference evidence="6" key="1">
    <citation type="submission" date="2022-11" db="UniProtKB">
        <authorList>
            <consortium name="WormBaseParasite"/>
        </authorList>
    </citation>
    <scope>IDENTIFICATION</scope>
</reference>
<dbReference type="Gene3D" id="2.40.50.140">
    <property type="entry name" value="Nucleic acid-binding proteins"/>
    <property type="match status" value="1"/>
</dbReference>
<dbReference type="PROSITE" id="PS01175">
    <property type="entry name" value="RIBONUCLEASE_II"/>
    <property type="match status" value="1"/>
</dbReference>
<evidence type="ECO:0000313" key="6">
    <source>
        <dbReference type="WBParaSite" id="jg18693"/>
    </source>
</evidence>
<feature type="region of interest" description="Disordered" evidence="3">
    <location>
        <begin position="335"/>
        <end position="354"/>
    </location>
</feature>
<feature type="compositionally biased region" description="Basic and acidic residues" evidence="3">
    <location>
        <begin position="13"/>
        <end position="22"/>
    </location>
</feature>
<feature type="domain" description="RNB" evidence="4">
    <location>
        <begin position="508"/>
        <end position="818"/>
    </location>
</feature>
<dbReference type="InterPro" id="IPR033771">
    <property type="entry name" value="Rrp44_CSD1"/>
</dbReference>
<dbReference type="Proteomes" id="UP000887574">
    <property type="component" value="Unplaced"/>
</dbReference>
<evidence type="ECO:0000256" key="3">
    <source>
        <dbReference type="SAM" id="MobiDB-lite"/>
    </source>
</evidence>
<dbReference type="InterPro" id="IPR012340">
    <property type="entry name" value="NA-bd_OB-fold"/>
</dbReference>
<dbReference type="GO" id="GO:0006402">
    <property type="term" value="P:mRNA catabolic process"/>
    <property type="evidence" value="ECO:0007669"/>
    <property type="project" value="TreeGrafter"/>
</dbReference>
<accession>A0A915DEC5</accession>
<feature type="compositionally biased region" description="Polar residues" evidence="3">
    <location>
        <begin position="1"/>
        <end position="11"/>
    </location>
</feature>
<dbReference type="GO" id="GO:0010587">
    <property type="term" value="P:miRNA catabolic process"/>
    <property type="evidence" value="ECO:0007669"/>
    <property type="project" value="TreeGrafter"/>
</dbReference>
<dbReference type="PANTHER" id="PTHR23355">
    <property type="entry name" value="RIBONUCLEASE"/>
    <property type="match status" value="1"/>
</dbReference>